<dbReference type="InterPro" id="IPR014710">
    <property type="entry name" value="RmlC-like_jellyroll"/>
</dbReference>
<accession>A0A857IZA9</accession>
<evidence type="ECO:0000259" key="4">
    <source>
        <dbReference type="PROSITE" id="PS50042"/>
    </source>
</evidence>
<dbReference type="InterPro" id="IPR000595">
    <property type="entry name" value="cNMP-bd_dom"/>
</dbReference>
<dbReference type="SUPFAM" id="SSF46785">
    <property type="entry name" value="Winged helix' DNA-binding domain"/>
    <property type="match status" value="1"/>
</dbReference>
<name>A0A857IZA9_9BURK</name>
<dbReference type="InterPro" id="IPR036388">
    <property type="entry name" value="WH-like_DNA-bd_sf"/>
</dbReference>
<dbReference type="Pfam" id="PF13545">
    <property type="entry name" value="HTH_Crp_2"/>
    <property type="match status" value="1"/>
</dbReference>
<dbReference type="KEGG" id="xyk:GT347_02375"/>
<dbReference type="RefSeq" id="WP_160550452.1">
    <property type="nucleotide sequence ID" value="NZ_CP047650.1"/>
</dbReference>
<dbReference type="SUPFAM" id="SSF51206">
    <property type="entry name" value="cAMP-binding domain-like"/>
    <property type="match status" value="1"/>
</dbReference>
<evidence type="ECO:0000313" key="6">
    <source>
        <dbReference type="Proteomes" id="UP000464787"/>
    </source>
</evidence>
<dbReference type="InterPro" id="IPR012318">
    <property type="entry name" value="HTH_CRP"/>
</dbReference>
<evidence type="ECO:0000313" key="5">
    <source>
        <dbReference type="EMBL" id="QHI96934.1"/>
    </source>
</evidence>
<dbReference type="Proteomes" id="UP000464787">
    <property type="component" value="Chromosome"/>
</dbReference>
<evidence type="ECO:0000256" key="3">
    <source>
        <dbReference type="ARBA" id="ARBA00023163"/>
    </source>
</evidence>
<keyword evidence="2" id="KW-0238">DNA-binding</keyword>
<dbReference type="CDD" id="cd00038">
    <property type="entry name" value="CAP_ED"/>
    <property type="match status" value="1"/>
</dbReference>
<dbReference type="Pfam" id="PF00027">
    <property type="entry name" value="cNMP_binding"/>
    <property type="match status" value="1"/>
</dbReference>
<dbReference type="GO" id="GO:0003677">
    <property type="term" value="F:DNA binding"/>
    <property type="evidence" value="ECO:0007669"/>
    <property type="project" value="UniProtKB-KW"/>
</dbReference>
<gene>
    <name evidence="5" type="ORF">GT347_02375</name>
</gene>
<dbReference type="EMBL" id="CP047650">
    <property type="protein sequence ID" value="QHI96934.1"/>
    <property type="molecule type" value="Genomic_DNA"/>
</dbReference>
<evidence type="ECO:0000256" key="2">
    <source>
        <dbReference type="ARBA" id="ARBA00023125"/>
    </source>
</evidence>
<organism evidence="5 6">
    <name type="scientific">Xylophilus rhododendri</name>
    <dbReference type="NCBI Taxonomy" id="2697032"/>
    <lineage>
        <taxon>Bacteria</taxon>
        <taxon>Pseudomonadati</taxon>
        <taxon>Pseudomonadota</taxon>
        <taxon>Betaproteobacteria</taxon>
        <taxon>Burkholderiales</taxon>
        <taxon>Xylophilus</taxon>
    </lineage>
</organism>
<dbReference type="InterPro" id="IPR050397">
    <property type="entry name" value="Env_Response_Regulators"/>
</dbReference>
<dbReference type="Gene3D" id="2.60.120.10">
    <property type="entry name" value="Jelly Rolls"/>
    <property type="match status" value="1"/>
</dbReference>
<dbReference type="InterPro" id="IPR018490">
    <property type="entry name" value="cNMP-bd_dom_sf"/>
</dbReference>
<dbReference type="PANTHER" id="PTHR24567">
    <property type="entry name" value="CRP FAMILY TRANSCRIPTIONAL REGULATORY PROTEIN"/>
    <property type="match status" value="1"/>
</dbReference>
<sequence length="240" mass="25942">MNQPPRRSSLALRGIELFAGLSDSRLDQLAQDCAWHQVAARHPLLLRSSAGDAAGREPEVFFIVSGQVRIAIYSAGGRQVTFRDHGPGELFGDLAAIDEGPRSADVFTLEPCTVASLGRGAFMALMRDEPVVAERMLRRLAALVRQLSERVIELSTLAVGDRLQAELLRLAREVGVTGKQARLEPAPRHAALASQISTNREQVTRELALLVRAGLLQKEAGALVVTDVEALARRVGDARG</sequence>
<keyword evidence="6" id="KW-1185">Reference proteome</keyword>
<reference evidence="5 6" key="1">
    <citation type="submission" date="2020-01" db="EMBL/GenBank/DDBJ databases">
        <title>Genome sequencing of strain KACC 21265.</title>
        <authorList>
            <person name="Heo J."/>
            <person name="Kim S.-J."/>
            <person name="Kim J.-S."/>
            <person name="Hong S.-B."/>
            <person name="Kwon S.-W."/>
        </authorList>
    </citation>
    <scope>NUCLEOTIDE SEQUENCE [LARGE SCALE GENOMIC DNA]</scope>
    <source>
        <strain evidence="5 6">KACC 21265</strain>
    </source>
</reference>
<dbReference type="AlphaFoldDB" id="A0A857IZA9"/>
<dbReference type="PANTHER" id="PTHR24567:SF74">
    <property type="entry name" value="HTH-TYPE TRANSCRIPTIONAL REGULATOR ARCR"/>
    <property type="match status" value="1"/>
</dbReference>
<protein>
    <submittedName>
        <fullName evidence="5">Cyclic nucleotide-binding domain-containing protein</fullName>
    </submittedName>
</protein>
<keyword evidence="1" id="KW-0805">Transcription regulation</keyword>
<dbReference type="InterPro" id="IPR036390">
    <property type="entry name" value="WH_DNA-bd_sf"/>
</dbReference>
<dbReference type="PROSITE" id="PS50042">
    <property type="entry name" value="CNMP_BINDING_3"/>
    <property type="match status" value="1"/>
</dbReference>
<proteinExistence type="predicted"/>
<feature type="domain" description="Cyclic nucleotide-binding" evidence="4">
    <location>
        <begin position="59"/>
        <end position="143"/>
    </location>
</feature>
<evidence type="ECO:0000256" key="1">
    <source>
        <dbReference type="ARBA" id="ARBA00023015"/>
    </source>
</evidence>
<dbReference type="Gene3D" id="1.10.10.10">
    <property type="entry name" value="Winged helix-like DNA-binding domain superfamily/Winged helix DNA-binding domain"/>
    <property type="match status" value="1"/>
</dbReference>
<dbReference type="GO" id="GO:0005829">
    <property type="term" value="C:cytosol"/>
    <property type="evidence" value="ECO:0007669"/>
    <property type="project" value="TreeGrafter"/>
</dbReference>
<keyword evidence="3" id="KW-0804">Transcription</keyword>
<dbReference type="SMART" id="SM00100">
    <property type="entry name" value="cNMP"/>
    <property type="match status" value="1"/>
</dbReference>
<dbReference type="GO" id="GO:0003700">
    <property type="term" value="F:DNA-binding transcription factor activity"/>
    <property type="evidence" value="ECO:0007669"/>
    <property type="project" value="TreeGrafter"/>
</dbReference>